<feature type="transmembrane region" description="Helical" evidence="7">
    <location>
        <begin position="464"/>
        <end position="490"/>
    </location>
</feature>
<evidence type="ECO:0000256" key="1">
    <source>
        <dbReference type="ARBA" id="ARBA00004141"/>
    </source>
</evidence>
<keyword evidence="4 7" id="KW-1133">Transmembrane helix</keyword>
<feature type="compositionally biased region" description="Basic and acidic residues" evidence="6">
    <location>
        <begin position="1"/>
        <end position="12"/>
    </location>
</feature>
<evidence type="ECO:0000256" key="2">
    <source>
        <dbReference type="ARBA" id="ARBA00007367"/>
    </source>
</evidence>
<dbReference type="GeneID" id="103051584"/>
<dbReference type="OrthoDB" id="423807at2759"/>
<feature type="transmembrane region" description="Helical" evidence="7">
    <location>
        <begin position="61"/>
        <end position="82"/>
    </location>
</feature>
<proteinExistence type="inferred from homology"/>
<reference evidence="10" key="1">
    <citation type="submission" date="2025-08" db="UniProtKB">
        <authorList>
            <consortium name="RefSeq"/>
        </authorList>
    </citation>
    <scope>IDENTIFICATION</scope>
    <source>
        <tissue evidence="10">Liver</tissue>
    </source>
</reference>
<dbReference type="PANTHER" id="PTHR31102:SF1">
    <property type="entry name" value="CATION_H+ EXCHANGER DOMAIN-CONTAINING PROTEIN"/>
    <property type="match status" value="1"/>
</dbReference>
<evidence type="ECO:0000256" key="5">
    <source>
        <dbReference type="ARBA" id="ARBA00023136"/>
    </source>
</evidence>
<dbReference type="InterPro" id="IPR038770">
    <property type="entry name" value="Na+/solute_symporter_sf"/>
</dbReference>
<keyword evidence="5 7" id="KW-0472">Membrane</keyword>
<dbReference type="Gene3D" id="1.20.1530.20">
    <property type="match status" value="1"/>
</dbReference>
<feature type="transmembrane region" description="Helical" evidence="7">
    <location>
        <begin position="211"/>
        <end position="234"/>
    </location>
</feature>
<feature type="transmembrane region" description="Helical" evidence="7">
    <location>
        <begin position="182"/>
        <end position="205"/>
    </location>
</feature>
<gene>
    <name evidence="10" type="primary">LOC103051584</name>
</gene>
<feature type="transmembrane region" description="Helical" evidence="7">
    <location>
        <begin position="395"/>
        <end position="417"/>
    </location>
</feature>
<evidence type="ECO:0000256" key="4">
    <source>
        <dbReference type="ARBA" id="ARBA00022989"/>
    </source>
</evidence>
<dbReference type="AlphaFoldDB" id="A0A9F2QXH1"/>
<feature type="transmembrane region" description="Helical" evidence="7">
    <location>
        <begin position="284"/>
        <end position="305"/>
    </location>
</feature>
<feature type="region of interest" description="Disordered" evidence="6">
    <location>
        <begin position="1"/>
        <end position="44"/>
    </location>
</feature>
<dbReference type="InterPro" id="IPR006153">
    <property type="entry name" value="Cation/H_exchanger_TM"/>
</dbReference>
<keyword evidence="3 7" id="KW-0812">Transmembrane</keyword>
<feature type="transmembrane region" description="Helical" evidence="7">
    <location>
        <begin position="369"/>
        <end position="389"/>
    </location>
</feature>
<evidence type="ECO:0000313" key="9">
    <source>
        <dbReference type="Proteomes" id="UP000695026"/>
    </source>
</evidence>
<dbReference type="GO" id="GO:0015297">
    <property type="term" value="F:antiporter activity"/>
    <property type="evidence" value="ECO:0007669"/>
    <property type="project" value="InterPro"/>
</dbReference>
<accession>A0A9F2QXH1</accession>
<name>A0A9F2QXH1_PYTBI</name>
<evidence type="ECO:0000313" key="10">
    <source>
        <dbReference type="RefSeq" id="XP_007429869.1"/>
    </source>
</evidence>
<dbReference type="Pfam" id="PF00999">
    <property type="entry name" value="Na_H_Exchanger"/>
    <property type="match status" value="1"/>
</dbReference>
<comment type="similarity">
    <text evidence="2">Belongs to the monovalent cation:proton antiporter 1 (CPA1) transporter (TC 2.A.36) family.</text>
</comment>
<feature type="transmembrane region" description="Helical" evidence="7">
    <location>
        <begin position="88"/>
        <end position="109"/>
    </location>
</feature>
<sequence>MSKRIPVADKDNPLSSKTNKVNPMQEAGDLDSGEEQGERSLAEEKIQGEPRHLCACPPQGIIAKVITNVAIAVLVWGLTWTLTGKESLPGGSIFGIVFLYFSSVLGGKIMQLIKIPGLPPLPRLLGMLLAGFLIRNIEYISKVILIKVEWGSILRNIALSIILSLAGLGLDAKALTKLKGVCFRLTFGPCITEACSAAVISHFLMHFPWEWGFMLGFVLGAVSPAVVVLSMLMLQKQGYGVDQGIPTLLIAAASMDDIVAITGFNTFLGMAFSTGSSLRSIFRGLVEVVIGTGAGCLLGFFVWYFPSKDQTSIVRKRAFFIVGWSAFSILSSKYSGFPGSGGLCVIVLAFMAGTAWSDDKKAVEEIVTFAWQVFQPFLFGLIGAEISISSLGSETVGHCLATIFLALMARVTATFCLMTASGFEFKEKVFIALAWIPKATVQAAIGSVALDTARLTKNEKLEKYGLYILTIAFLAILITAPAGALLIGLAGPRLLRKTTKGSEDSPEKENCSPV</sequence>
<dbReference type="RefSeq" id="XP_007429869.1">
    <property type="nucleotide sequence ID" value="XM_007429807.3"/>
</dbReference>
<dbReference type="GO" id="GO:0016020">
    <property type="term" value="C:membrane"/>
    <property type="evidence" value="ECO:0007669"/>
    <property type="project" value="UniProtKB-SubCell"/>
</dbReference>
<evidence type="ECO:0000256" key="6">
    <source>
        <dbReference type="SAM" id="MobiDB-lite"/>
    </source>
</evidence>
<feature type="domain" description="Cation/H+ exchanger transmembrane" evidence="8">
    <location>
        <begin position="116"/>
        <end position="480"/>
    </location>
</feature>
<dbReference type="InterPro" id="IPR051843">
    <property type="entry name" value="CPA1_transporter"/>
</dbReference>
<dbReference type="Proteomes" id="UP000695026">
    <property type="component" value="Unplaced"/>
</dbReference>
<keyword evidence="9" id="KW-1185">Reference proteome</keyword>
<feature type="compositionally biased region" description="Polar residues" evidence="6">
    <location>
        <begin position="13"/>
        <end position="22"/>
    </location>
</feature>
<feature type="transmembrane region" description="Helical" evidence="7">
    <location>
        <begin position="340"/>
        <end position="357"/>
    </location>
</feature>
<dbReference type="KEGG" id="pbi:103051584"/>
<protein>
    <submittedName>
        <fullName evidence="10">Sodium/hydrogen exchanger 9B2-like</fullName>
    </submittedName>
</protein>
<comment type="subcellular location">
    <subcellularLocation>
        <location evidence="1">Membrane</location>
        <topology evidence="1">Multi-pass membrane protein</topology>
    </subcellularLocation>
</comment>
<evidence type="ECO:0000259" key="8">
    <source>
        <dbReference type="Pfam" id="PF00999"/>
    </source>
</evidence>
<feature type="transmembrane region" description="Helical" evidence="7">
    <location>
        <begin position="246"/>
        <end position="272"/>
    </location>
</feature>
<dbReference type="GO" id="GO:1902600">
    <property type="term" value="P:proton transmembrane transport"/>
    <property type="evidence" value="ECO:0007669"/>
    <property type="project" value="InterPro"/>
</dbReference>
<dbReference type="PANTHER" id="PTHR31102">
    <property type="match status" value="1"/>
</dbReference>
<dbReference type="OMA" id="MEWDGYQ"/>
<evidence type="ECO:0000256" key="3">
    <source>
        <dbReference type="ARBA" id="ARBA00022692"/>
    </source>
</evidence>
<evidence type="ECO:0000256" key="7">
    <source>
        <dbReference type="SAM" id="Phobius"/>
    </source>
</evidence>
<organism evidence="9 10">
    <name type="scientific">Python bivittatus</name>
    <name type="common">Burmese python</name>
    <name type="synonym">Python molurus bivittatus</name>
    <dbReference type="NCBI Taxonomy" id="176946"/>
    <lineage>
        <taxon>Eukaryota</taxon>
        <taxon>Metazoa</taxon>
        <taxon>Chordata</taxon>
        <taxon>Craniata</taxon>
        <taxon>Vertebrata</taxon>
        <taxon>Euteleostomi</taxon>
        <taxon>Lepidosauria</taxon>
        <taxon>Squamata</taxon>
        <taxon>Bifurcata</taxon>
        <taxon>Unidentata</taxon>
        <taxon>Episquamata</taxon>
        <taxon>Toxicofera</taxon>
        <taxon>Serpentes</taxon>
        <taxon>Henophidia</taxon>
        <taxon>Pythonidae</taxon>
        <taxon>Python</taxon>
    </lineage>
</organism>